<feature type="transmembrane region" description="Helical" evidence="5">
    <location>
        <begin position="54"/>
        <end position="75"/>
    </location>
</feature>
<dbReference type="Pfam" id="PF00004">
    <property type="entry name" value="AAA"/>
    <property type="match status" value="1"/>
</dbReference>
<dbReference type="PANTHER" id="PTHR11638">
    <property type="entry name" value="ATP-DEPENDENT CLP PROTEASE"/>
    <property type="match status" value="1"/>
</dbReference>
<dbReference type="InterPro" id="IPR003959">
    <property type="entry name" value="ATPase_AAA_core"/>
</dbReference>
<protein>
    <recommendedName>
        <fullName evidence="10">Clp R domain-containing protein</fullName>
    </recommendedName>
</protein>
<dbReference type="AlphaFoldDB" id="A0A1F4PP78"/>
<accession>A0A1F4PP78</accession>
<keyword evidence="5" id="KW-0472">Membrane</keyword>
<dbReference type="STRING" id="1798539.A2994_02105"/>
<evidence type="ECO:0000256" key="1">
    <source>
        <dbReference type="ARBA" id="ARBA00022737"/>
    </source>
</evidence>
<organism evidence="8 9">
    <name type="scientific">candidate division Kazan bacterium RIFCSPLOWO2_01_FULL_48_13</name>
    <dbReference type="NCBI Taxonomy" id="1798539"/>
    <lineage>
        <taxon>Bacteria</taxon>
        <taxon>Bacteria division Kazan-3B-28</taxon>
    </lineage>
</organism>
<comment type="caution">
    <text evidence="8">The sequence shown here is derived from an EMBL/GenBank/DDBJ whole genome shotgun (WGS) entry which is preliminary data.</text>
</comment>
<evidence type="ECO:0000313" key="9">
    <source>
        <dbReference type="Proteomes" id="UP000179010"/>
    </source>
</evidence>
<dbReference type="GO" id="GO:0034605">
    <property type="term" value="P:cellular response to heat"/>
    <property type="evidence" value="ECO:0007669"/>
    <property type="project" value="TreeGrafter"/>
</dbReference>
<dbReference type="SMART" id="SM01086">
    <property type="entry name" value="ClpB_D2-small"/>
    <property type="match status" value="1"/>
</dbReference>
<evidence type="ECO:0008006" key="10">
    <source>
        <dbReference type="Google" id="ProtNLM"/>
    </source>
</evidence>
<feature type="transmembrane region" description="Helical" evidence="5">
    <location>
        <begin position="20"/>
        <end position="42"/>
    </location>
</feature>
<feature type="domain" description="AAA+ ATPase" evidence="6">
    <location>
        <begin position="560"/>
        <end position="733"/>
    </location>
</feature>
<dbReference type="InterPro" id="IPR041546">
    <property type="entry name" value="ClpA/ClpB_AAA_lid"/>
</dbReference>
<keyword evidence="5" id="KW-1133">Transmembrane helix</keyword>
<dbReference type="PANTHER" id="PTHR11638:SF18">
    <property type="entry name" value="HEAT SHOCK PROTEIN 104"/>
    <property type="match status" value="1"/>
</dbReference>
<keyword evidence="5" id="KW-0812">Transmembrane</keyword>
<dbReference type="EMBL" id="METE01000004">
    <property type="protein sequence ID" value="OGB85396.1"/>
    <property type="molecule type" value="Genomic_DNA"/>
</dbReference>
<gene>
    <name evidence="8" type="ORF">A2994_02105</name>
</gene>
<evidence type="ECO:0000313" key="8">
    <source>
        <dbReference type="EMBL" id="OGB85396.1"/>
    </source>
</evidence>
<dbReference type="SMART" id="SM00382">
    <property type="entry name" value="AAA"/>
    <property type="match status" value="2"/>
</dbReference>
<dbReference type="GO" id="GO:0016887">
    <property type="term" value="F:ATP hydrolysis activity"/>
    <property type="evidence" value="ECO:0007669"/>
    <property type="project" value="InterPro"/>
</dbReference>
<keyword evidence="4" id="KW-0143">Chaperone</keyword>
<dbReference type="CDD" id="cd00009">
    <property type="entry name" value="AAA"/>
    <property type="match status" value="1"/>
</dbReference>
<reference evidence="8 9" key="1">
    <citation type="journal article" date="2016" name="Nat. Commun.">
        <title>Thousands of microbial genomes shed light on interconnected biogeochemical processes in an aquifer system.</title>
        <authorList>
            <person name="Anantharaman K."/>
            <person name="Brown C.T."/>
            <person name="Hug L.A."/>
            <person name="Sharon I."/>
            <person name="Castelle C.J."/>
            <person name="Probst A.J."/>
            <person name="Thomas B.C."/>
            <person name="Singh A."/>
            <person name="Wilkins M.J."/>
            <person name="Karaoz U."/>
            <person name="Brodie E.L."/>
            <person name="Williams K.H."/>
            <person name="Hubbard S.S."/>
            <person name="Banfield J.F."/>
        </authorList>
    </citation>
    <scope>NUCLEOTIDE SEQUENCE [LARGE SCALE GENOMIC DNA]</scope>
</reference>
<keyword evidence="1" id="KW-0677">Repeat</keyword>
<dbReference type="InterPro" id="IPR050130">
    <property type="entry name" value="ClpA_ClpB"/>
</dbReference>
<dbReference type="CDD" id="cd19499">
    <property type="entry name" value="RecA-like_ClpB_Hsp104-like"/>
    <property type="match status" value="1"/>
</dbReference>
<dbReference type="Pfam" id="PF10431">
    <property type="entry name" value="ClpB_D2-small"/>
    <property type="match status" value="1"/>
</dbReference>
<name>A0A1F4PP78_UNCK3</name>
<dbReference type="InterPro" id="IPR003593">
    <property type="entry name" value="AAA+_ATPase"/>
</dbReference>
<dbReference type="Proteomes" id="UP000179010">
    <property type="component" value="Unassembled WGS sequence"/>
</dbReference>
<dbReference type="InterPro" id="IPR001270">
    <property type="entry name" value="ClpA/B"/>
</dbReference>
<evidence type="ECO:0000256" key="2">
    <source>
        <dbReference type="ARBA" id="ARBA00022741"/>
    </source>
</evidence>
<evidence type="ECO:0000259" key="6">
    <source>
        <dbReference type="SMART" id="SM00382"/>
    </source>
</evidence>
<proteinExistence type="predicted"/>
<dbReference type="PRINTS" id="PR00300">
    <property type="entry name" value="CLPPROTEASEA"/>
</dbReference>
<dbReference type="InterPro" id="IPR019489">
    <property type="entry name" value="Clp_ATPase_C"/>
</dbReference>
<dbReference type="SUPFAM" id="SSF52540">
    <property type="entry name" value="P-loop containing nucleoside triphosphate hydrolases"/>
    <property type="match status" value="2"/>
</dbReference>
<feature type="domain" description="AAA+ ATPase" evidence="6">
    <location>
        <begin position="289"/>
        <end position="427"/>
    </location>
</feature>
<dbReference type="GO" id="GO:0005737">
    <property type="term" value="C:cytoplasm"/>
    <property type="evidence" value="ECO:0007669"/>
    <property type="project" value="TreeGrafter"/>
</dbReference>
<dbReference type="Gene3D" id="3.40.50.300">
    <property type="entry name" value="P-loop containing nucleotide triphosphate hydrolases"/>
    <property type="match status" value="2"/>
</dbReference>
<sequence>MESTDNKIQQPNWPSHSWIWFVQAAFALWGLSTLIMVGLIGARIIIPMLFGANLDWLHSSSLGLTIIVLIIWLYWTYRWKGSIPGKISGQPLMSYMDIATMRIIWRALRLMRQRQQTALSVGVLFAALEHTRGVRVTAVRLGWSGAGITDSIEASTEDAGAVLAKAFELAARDNHQIDWSYLLRAIVGTSTVVKSLLDKSKTTLPEALAVVEWSKKTVGYRSPQIRHGLLNDLLTPQRNLNKTWTARPTPVLDRFSQNLTDLARVGLLTSARVREREVEEAVRALSRSEQNSVILVGEPGVGKTSIVGDIALRMIRGDIPALSNHKLIALDIGAMIGSGIGFQQLFAMAVNEAAGSGNTILFIGNLDQLGKAKSGAGFDVSAILLGALEKKMQLIGTSDPINYKKYIENNSNLVRLFSRVSVEELAKDLAILVLEDLSHKIEARQGVLITLAAIKAAVELSAQYLHERRLPDKALDLLDEAAVYVSRNHQALVERSAIEQVMSSRTNVPMGDITASEKDKLTGLEDKIHGRLIGQSDAVTAVVEALKRARLGITAAGRRPIGNFLFLGPTGVGKTELAKSLAWAYFGDETKIIRLDMNEYQTRDSIYRILGAPAVSGDISLSGGSFTEAVKKSPFAVVLLDEIEKAHPEILDVFLRMLDEGKLTDNLGNTVDFTNTIIIATSNAQARLITDAVQQGKPYAEMQAQLAKLLVQETFKPEFVNRFDGVIVFKPLALPEIEQIAQLKLSKLTERLKAEKGIELIVTDAAIKKLAQLGYDPAFGARPLERIIRDKVETQIANAVLKSNDVKQITINEGDL</sequence>
<dbReference type="GO" id="GO:0005524">
    <property type="term" value="F:ATP binding"/>
    <property type="evidence" value="ECO:0007669"/>
    <property type="project" value="UniProtKB-KW"/>
</dbReference>
<dbReference type="Pfam" id="PF17871">
    <property type="entry name" value="AAA_lid_9"/>
    <property type="match status" value="1"/>
</dbReference>
<keyword evidence="2" id="KW-0547">Nucleotide-binding</keyword>
<evidence type="ECO:0000256" key="5">
    <source>
        <dbReference type="SAM" id="Phobius"/>
    </source>
</evidence>
<keyword evidence="3" id="KW-0067">ATP-binding</keyword>
<feature type="domain" description="Clp ATPase C-terminal" evidence="7">
    <location>
        <begin position="732"/>
        <end position="816"/>
    </location>
</feature>
<evidence type="ECO:0000256" key="4">
    <source>
        <dbReference type="ARBA" id="ARBA00023186"/>
    </source>
</evidence>
<evidence type="ECO:0000256" key="3">
    <source>
        <dbReference type="ARBA" id="ARBA00022840"/>
    </source>
</evidence>
<dbReference type="Gene3D" id="1.10.8.60">
    <property type="match status" value="2"/>
</dbReference>
<dbReference type="InterPro" id="IPR027417">
    <property type="entry name" value="P-loop_NTPase"/>
</dbReference>
<evidence type="ECO:0000259" key="7">
    <source>
        <dbReference type="SMART" id="SM01086"/>
    </source>
</evidence>
<dbReference type="Pfam" id="PF07724">
    <property type="entry name" value="AAA_2"/>
    <property type="match status" value="1"/>
</dbReference>